<comment type="caution">
    <text evidence="2">The sequence shown here is derived from an EMBL/GenBank/DDBJ whole genome shotgun (WGS) entry which is preliminary data.</text>
</comment>
<evidence type="ECO:0000313" key="3">
    <source>
        <dbReference type="Proteomes" id="UP000076609"/>
    </source>
</evidence>
<reference evidence="3" key="1">
    <citation type="submission" date="2016-01" db="EMBL/GenBank/DDBJ databases">
        <title>Draft genome of Chromobacterium sp. F49.</title>
        <authorList>
            <person name="Hong K.W."/>
        </authorList>
    </citation>
    <scope>NUCLEOTIDE SEQUENCE [LARGE SCALE GENOMIC DNA]</scope>
    <source>
        <strain evidence="3">CN3</strain>
    </source>
</reference>
<evidence type="ECO:0000313" key="2">
    <source>
        <dbReference type="EMBL" id="KZE14071.1"/>
    </source>
</evidence>
<feature type="transmembrane region" description="Helical" evidence="1">
    <location>
        <begin position="142"/>
        <end position="161"/>
    </location>
</feature>
<feature type="transmembrane region" description="Helical" evidence="1">
    <location>
        <begin position="79"/>
        <end position="103"/>
    </location>
</feature>
<sequence length="162" mass="17534">MTPLGHVASVVAIWSMMLFGLRFAVSAVHWLLPLIRATYRLIRCTEAVKRFCRKQFVHAIDQLHLDLNRAITTPWSGTLLFSGSILIGFGYAAGCAGDVMKLLTKMPDAWDAFDVVSDCIAAVMSITGMAFIHAATSQRRTASFFVSGALIVSGLGIGLVTL</sequence>
<feature type="transmembrane region" description="Helical" evidence="1">
    <location>
        <begin position="115"/>
        <end position="135"/>
    </location>
</feature>
<keyword evidence="3" id="KW-1185">Reference proteome</keyword>
<organism evidence="2 3">
    <name type="scientific">Sphingomonas hankookensis</name>
    <dbReference type="NCBI Taxonomy" id="563996"/>
    <lineage>
        <taxon>Bacteria</taxon>
        <taxon>Pseudomonadati</taxon>
        <taxon>Pseudomonadota</taxon>
        <taxon>Alphaproteobacteria</taxon>
        <taxon>Sphingomonadales</taxon>
        <taxon>Sphingomonadaceae</taxon>
        <taxon>Sphingomonas</taxon>
    </lineage>
</organism>
<dbReference type="EMBL" id="LQQO01000016">
    <property type="protein sequence ID" value="KZE14071.1"/>
    <property type="molecule type" value="Genomic_DNA"/>
</dbReference>
<keyword evidence="1" id="KW-0812">Transmembrane</keyword>
<accession>A0ABR5YBT3</accession>
<keyword evidence="1" id="KW-0472">Membrane</keyword>
<proteinExistence type="predicted"/>
<name>A0ABR5YBT3_9SPHN</name>
<keyword evidence="1" id="KW-1133">Transmembrane helix</keyword>
<protein>
    <submittedName>
        <fullName evidence="2">Uncharacterized protein</fullName>
    </submittedName>
</protein>
<dbReference type="Proteomes" id="UP000076609">
    <property type="component" value="Unassembled WGS sequence"/>
</dbReference>
<gene>
    <name evidence="2" type="ORF">AVT10_15070</name>
</gene>
<feature type="transmembrane region" description="Helical" evidence="1">
    <location>
        <begin position="12"/>
        <end position="32"/>
    </location>
</feature>
<evidence type="ECO:0000256" key="1">
    <source>
        <dbReference type="SAM" id="Phobius"/>
    </source>
</evidence>